<evidence type="ECO:0000256" key="1">
    <source>
        <dbReference type="SAM" id="MobiDB-lite"/>
    </source>
</evidence>
<feature type="compositionally biased region" description="Basic and acidic residues" evidence="1">
    <location>
        <begin position="80"/>
        <end position="90"/>
    </location>
</feature>
<dbReference type="Proteomes" id="UP000011932">
    <property type="component" value="Chromosome"/>
</dbReference>
<evidence type="ECO:0000313" key="2">
    <source>
        <dbReference type="EMBL" id="AGH98895.1"/>
    </source>
</evidence>
<reference evidence="2 3" key="1">
    <citation type="journal article" date="2013" name="ISME J.">
        <title>By their genes ye shall know them: genomic signatures of predatory bacteria.</title>
        <authorList>
            <person name="Pasternak Z."/>
            <person name="Pietrokovski S."/>
            <person name="Rotem O."/>
            <person name="Gophna U."/>
            <person name="Lurie-Weinberger M.N."/>
            <person name="Jurkevitch E."/>
        </authorList>
    </citation>
    <scope>NUCLEOTIDE SEQUENCE [LARGE SCALE GENOMIC DNA]</scope>
    <source>
        <strain evidence="2">EPB</strain>
    </source>
</reference>
<dbReference type="OrthoDB" id="9818535at2"/>
<sequence length="275" mass="29391">MADEPTPNPDTNTAPEQPLKPVGKAGKIIAPTATQSGAGVAWNNGTATYAGSDGKDMFNGSEKDDIFLSNGSTKNADPSDPGRDRETMNGHAGHDVAVLPGFREDYKAVMPHATQYPSASSPAWENTDTLYGRVIALENIHTGESYVMSNVESVVFDKGDPFANPKQAVQNLPEKIESGAMQSVSTQELHLQAQADLSPAEQRAAKIAATRECAQEVAGQYKMGMGVEGMINMADTVVQKLDQSGIEVDNRKPPEPDQPTSNVTQRAFAMDIKPM</sequence>
<gene>
    <name evidence="2" type="ORF">A11S_2097</name>
</gene>
<proteinExistence type="predicted"/>
<dbReference type="KEGG" id="man:A11S_2097"/>
<protein>
    <submittedName>
        <fullName evidence="2">Uncharacterized protein</fullName>
    </submittedName>
</protein>
<dbReference type="AlphaFoldDB" id="M4VK68"/>
<feature type="compositionally biased region" description="Basic and acidic residues" evidence="1">
    <location>
        <begin position="53"/>
        <end position="66"/>
    </location>
</feature>
<name>M4VK68_9BACT</name>
<dbReference type="RefSeq" id="WP_015468409.1">
    <property type="nucleotide sequence ID" value="NC_020812.1"/>
</dbReference>
<organism evidence="2 3">
    <name type="scientific">Micavibrio aeruginosavorus EPB</name>
    <dbReference type="NCBI Taxonomy" id="349215"/>
    <lineage>
        <taxon>Bacteria</taxon>
        <taxon>Pseudomonadati</taxon>
        <taxon>Bdellovibrionota</taxon>
        <taxon>Bdellovibrionia</taxon>
        <taxon>Bdellovibrionales</taxon>
        <taxon>Pseudobdellovibrionaceae</taxon>
        <taxon>Micavibrio</taxon>
    </lineage>
</organism>
<dbReference type="HOGENOM" id="CLU_1011250_0_0_5"/>
<evidence type="ECO:0000313" key="3">
    <source>
        <dbReference type="Proteomes" id="UP000011932"/>
    </source>
</evidence>
<dbReference type="EMBL" id="CP003538">
    <property type="protein sequence ID" value="AGH98895.1"/>
    <property type="molecule type" value="Genomic_DNA"/>
</dbReference>
<feature type="region of interest" description="Disordered" evidence="1">
    <location>
        <begin position="1"/>
        <end position="90"/>
    </location>
</feature>
<feature type="compositionally biased region" description="Polar residues" evidence="1">
    <location>
        <begin position="32"/>
        <end position="49"/>
    </location>
</feature>
<accession>M4VK68</accession>